<evidence type="ECO:0000259" key="7">
    <source>
        <dbReference type="PROSITE" id="PS50043"/>
    </source>
</evidence>
<feature type="domain" description="Response regulatory" evidence="8">
    <location>
        <begin position="9"/>
        <end position="123"/>
    </location>
</feature>
<organism evidence="9 10">
    <name type="scientific">Methyloglobulus morosus KoM1</name>
    <dbReference type="NCBI Taxonomy" id="1116472"/>
    <lineage>
        <taxon>Bacteria</taxon>
        <taxon>Pseudomonadati</taxon>
        <taxon>Pseudomonadota</taxon>
        <taxon>Gammaproteobacteria</taxon>
        <taxon>Methylococcales</taxon>
        <taxon>Methylococcaceae</taxon>
        <taxon>Methyloglobulus</taxon>
    </lineage>
</organism>
<dbReference type="PROSITE" id="PS50043">
    <property type="entry name" value="HTH_LUXR_2"/>
    <property type="match status" value="1"/>
</dbReference>
<dbReference type="Gene3D" id="3.40.50.2300">
    <property type="match status" value="1"/>
</dbReference>
<keyword evidence="1 6" id="KW-0597">Phosphoprotein</keyword>
<dbReference type="EMBL" id="AYLO01000110">
    <property type="protein sequence ID" value="ESS70807.1"/>
    <property type="molecule type" value="Genomic_DNA"/>
</dbReference>
<dbReference type="AlphaFoldDB" id="V5BX34"/>
<gene>
    <name evidence="9" type="primary">nodW</name>
    <name evidence="9" type="ORF">MGMO_118c00070</name>
</gene>
<dbReference type="InterPro" id="IPR001789">
    <property type="entry name" value="Sig_transdc_resp-reg_receiver"/>
</dbReference>
<dbReference type="OrthoDB" id="9796655at2"/>
<dbReference type="FunFam" id="3.40.50.2300:FF:000018">
    <property type="entry name" value="DNA-binding transcriptional regulator NtrC"/>
    <property type="match status" value="1"/>
</dbReference>
<dbReference type="eggNOG" id="COG4566">
    <property type="taxonomic scope" value="Bacteria"/>
</dbReference>
<keyword evidence="5" id="KW-0804">Transcription</keyword>
<dbReference type="Proteomes" id="UP000017842">
    <property type="component" value="Unassembled WGS sequence"/>
</dbReference>
<evidence type="ECO:0000313" key="9">
    <source>
        <dbReference type="EMBL" id="ESS70807.1"/>
    </source>
</evidence>
<dbReference type="PROSITE" id="PS50110">
    <property type="entry name" value="RESPONSE_REGULATORY"/>
    <property type="match status" value="1"/>
</dbReference>
<dbReference type="InterPro" id="IPR000792">
    <property type="entry name" value="Tscrpt_reg_LuxR_C"/>
</dbReference>
<sequence>MDETKPKTLVYLVDDDFSVRDSLSMLIESTGQDVRCFESADDFLNNFDPDQAGCLILDVRMPNMTGLELQEQLVRRDFAIPIIFISGHADVPDSSKAFRAGAIDYMEKPFDSEVLLKRMQEAIQKDLDTRVYQAEKRKLKKRLSLLTPRENEVLVLIVKGLSNKEAAKQLDVSNRTVDVHRAKIMEKMEAQDLAELTVMAMHCELI</sequence>
<evidence type="ECO:0000256" key="6">
    <source>
        <dbReference type="PROSITE-ProRule" id="PRU00169"/>
    </source>
</evidence>
<evidence type="ECO:0000256" key="1">
    <source>
        <dbReference type="ARBA" id="ARBA00022553"/>
    </source>
</evidence>
<keyword evidence="4" id="KW-0238">DNA-binding</keyword>
<dbReference type="GO" id="GO:0006355">
    <property type="term" value="P:regulation of DNA-templated transcription"/>
    <property type="evidence" value="ECO:0007669"/>
    <property type="project" value="InterPro"/>
</dbReference>
<dbReference type="InterPro" id="IPR036388">
    <property type="entry name" value="WH-like_DNA-bd_sf"/>
</dbReference>
<protein>
    <submittedName>
        <fullName evidence="9">Nodulation protein W</fullName>
    </submittedName>
</protein>
<dbReference type="CDD" id="cd17537">
    <property type="entry name" value="REC_FixJ"/>
    <property type="match status" value="1"/>
</dbReference>
<keyword evidence="10" id="KW-1185">Reference proteome</keyword>
<dbReference type="STRING" id="1116472.MGMO_118c00070"/>
<dbReference type="CDD" id="cd06170">
    <property type="entry name" value="LuxR_C_like"/>
    <property type="match status" value="1"/>
</dbReference>
<keyword evidence="2" id="KW-0902">Two-component regulatory system</keyword>
<dbReference type="Pfam" id="PF00072">
    <property type="entry name" value="Response_reg"/>
    <property type="match status" value="1"/>
</dbReference>
<dbReference type="PANTHER" id="PTHR44688">
    <property type="entry name" value="DNA-BINDING TRANSCRIPTIONAL ACTIVATOR DEVR_DOSR"/>
    <property type="match status" value="1"/>
</dbReference>
<dbReference type="PANTHER" id="PTHR44688:SF16">
    <property type="entry name" value="DNA-BINDING TRANSCRIPTIONAL ACTIVATOR DEVR_DOSR"/>
    <property type="match status" value="1"/>
</dbReference>
<dbReference type="SUPFAM" id="SSF52172">
    <property type="entry name" value="CheY-like"/>
    <property type="match status" value="1"/>
</dbReference>
<dbReference type="PATRIC" id="fig|1116472.3.peg.3093"/>
<dbReference type="GO" id="GO:0003677">
    <property type="term" value="F:DNA binding"/>
    <property type="evidence" value="ECO:0007669"/>
    <property type="project" value="UniProtKB-KW"/>
</dbReference>
<evidence type="ECO:0000256" key="3">
    <source>
        <dbReference type="ARBA" id="ARBA00023015"/>
    </source>
</evidence>
<dbReference type="PRINTS" id="PR00038">
    <property type="entry name" value="HTHLUXR"/>
</dbReference>
<name>V5BX34_9GAMM</name>
<feature type="domain" description="HTH luxR-type" evidence="7">
    <location>
        <begin position="139"/>
        <end position="204"/>
    </location>
</feature>
<evidence type="ECO:0000256" key="5">
    <source>
        <dbReference type="ARBA" id="ARBA00023163"/>
    </source>
</evidence>
<keyword evidence="3" id="KW-0805">Transcription regulation</keyword>
<reference evidence="9 10" key="1">
    <citation type="journal article" date="2013" name="Genome Announc.">
        <title>Draft Genome Sequence of the Methanotrophic Gammaproteobacterium Methyloglobulus morosus DSM 22980 Strain KoM1.</title>
        <authorList>
            <person name="Poehlein A."/>
            <person name="Deutzmann J.S."/>
            <person name="Daniel R."/>
            <person name="Simeonova D.D."/>
        </authorList>
    </citation>
    <scope>NUCLEOTIDE SEQUENCE [LARGE SCALE GENOMIC DNA]</scope>
    <source>
        <strain evidence="9 10">KoM1</strain>
    </source>
</reference>
<dbReference type="SMART" id="SM00448">
    <property type="entry name" value="REC"/>
    <property type="match status" value="1"/>
</dbReference>
<proteinExistence type="predicted"/>
<evidence type="ECO:0000256" key="2">
    <source>
        <dbReference type="ARBA" id="ARBA00023012"/>
    </source>
</evidence>
<evidence type="ECO:0000256" key="4">
    <source>
        <dbReference type="ARBA" id="ARBA00023125"/>
    </source>
</evidence>
<dbReference type="Gene3D" id="1.10.10.10">
    <property type="entry name" value="Winged helix-like DNA-binding domain superfamily/Winged helix DNA-binding domain"/>
    <property type="match status" value="1"/>
</dbReference>
<evidence type="ECO:0000259" key="8">
    <source>
        <dbReference type="PROSITE" id="PS50110"/>
    </source>
</evidence>
<feature type="modified residue" description="4-aspartylphosphate" evidence="6">
    <location>
        <position position="58"/>
    </location>
</feature>
<dbReference type="SMART" id="SM00421">
    <property type="entry name" value="HTH_LUXR"/>
    <property type="match status" value="1"/>
</dbReference>
<comment type="caution">
    <text evidence="9">The sequence shown here is derived from an EMBL/GenBank/DDBJ whole genome shotgun (WGS) entry which is preliminary data.</text>
</comment>
<dbReference type="RefSeq" id="WP_023495753.1">
    <property type="nucleotide sequence ID" value="NZ_AYLO01000110.1"/>
</dbReference>
<dbReference type="Pfam" id="PF00196">
    <property type="entry name" value="GerE"/>
    <property type="match status" value="1"/>
</dbReference>
<accession>V5BX34</accession>
<evidence type="ECO:0000313" key="10">
    <source>
        <dbReference type="Proteomes" id="UP000017842"/>
    </source>
</evidence>
<dbReference type="GO" id="GO:0000160">
    <property type="term" value="P:phosphorelay signal transduction system"/>
    <property type="evidence" value="ECO:0007669"/>
    <property type="project" value="UniProtKB-KW"/>
</dbReference>
<dbReference type="InterPro" id="IPR011006">
    <property type="entry name" value="CheY-like_superfamily"/>
</dbReference>